<dbReference type="GO" id="GO:0030132">
    <property type="term" value="C:clathrin coat of coated pit"/>
    <property type="evidence" value="ECO:0007669"/>
    <property type="project" value="InterPro"/>
</dbReference>
<reference evidence="8" key="1">
    <citation type="submission" date="2022-08" db="EMBL/GenBank/DDBJ databases">
        <title>Novel sulphate-reducing endosymbionts in the free-living metamonad Anaeramoeba.</title>
        <authorList>
            <person name="Jerlstrom-Hultqvist J."/>
            <person name="Cepicka I."/>
            <person name="Gallot-Lavallee L."/>
            <person name="Salas-Leiva D."/>
            <person name="Curtis B.A."/>
            <person name="Zahonova K."/>
            <person name="Pipaliya S."/>
            <person name="Dacks J."/>
            <person name="Roger A.J."/>
        </authorList>
    </citation>
    <scope>NUCLEOTIDE SEQUENCE</scope>
    <source>
        <strain evidence="8">Busselton2</strain>
    </source>
</reference>
<dbReference type="Pfam" id="PF01086">
    <property type="entry name" value="Clathrin_lg_ch"/>
    <property type="match status" value="1"/>
</dbReference>
<dbReference type="EMBL" id="JANTQA010000070">
    <property type="protein sequence ID" value="KAJ3425250.1"/>
    <property type="molecule type" value="Genomic_DNA"/>
</dbReference>
<evidence type="ECO:0000256" key="5">
    <source>
        <dbReference type="ARBA" id="ARBA00023329"/>
    </source>
</evidence>
<name>A0AAV7Y9G7_9EUKA</name>
<evidence type="ECO:0000256" key="4">
    <source>
        <dbReference type="ARBA" id="ARBA00023176"/>
    </source>
</evidence>
<dbReference type="GO" id="GO:0030130">
    <property type="term" value="C:clathrin coat of trans-Golgi network vesicle"/>
    <property type="evidence" value="ECO:0007669"/>
    <property type="project" value="InterPro"/>
</dbReference>
<keyword evidence="3 6" id="KW-0472">Membrane</keyword>
<accession>A0AAV7Y9G7</accession>
<organism evidence="8 9">
    <name type="scientific">Anaeramoeba flamelloides</name>
    <dbReference type="NCBI Taxonomy" id="1746091"/>
    <lineage>
        <taxon>Eukaryota</taxon>
        <taxon>Metamonada</taxon>
        <taxon>Anaeramoebidae</taxon>
        <taxon>Anaeramoeba</taxon>
    </lineage>
</organism>
<dbReference type="GO" id="GO:0006886">
    <property type="term" value="P:intracellular protein transport"/>
    <property type="evidence" value="ECO:0007669"/>
    <property type="project" value="InterPro"/>
</dbReference>
<feature type="compositionally biased region" description="Low complexity" evidence="7">
    <location>
        <begin position="123"/>
        <end position="139"/>
    </location>
</feature>
<evidence type="ECO:0000313" key="8">
    <source>
        <dbReference type="EMBL" id="KAJ3425250.1"/>
    </source>
</evidence>
<feature type="compositionally biased region" description="Acidic residues" evidence="7">
    <location>
        <begin position="79"/>
        <end position="106"/>
    </location>
</feature>
<comment type="caution">
    <text evidence="8">The sequence shown here is derived from an EMBL/GenBank/DDBJ whole genome shotgun (WGS) entry which is preliminary data.</text>
</comment>
<evidence type="ECO:0000256" key="3">
    <source>
        <dbReference type="ARBA" id="ARBA00023136"/>
    </source>
</evidence>
<evidence type="ECO:0000256" key="1">
    <source>
        <dbReference type="ARBA" id="ARBA00004180"/>
    </source>
</evidence>
<sequence length="222" mass="26769">MSNDQLFDLLDSTLQTNEQKENNEQTQSQPQPQSMDSLFFSQQPNENLDEEKKEENLFGNDEGSELIQQNENEIVLEKFEEDEQEEEEQDEEDEEEEDEEEQEEQENFSNNEQSIGKPVLEWQQKVQKQIQEQENQSQEEINKLREQAKLDLEKWYEEKNEQSKKIWKENNRKEELYLKERENLYSTGQPWEKVTSFVDLGKVEGREKDVTRIRSIFLKLKH</sequence>
<evidence type="ECO:0000313" key="9">
    <source>
        <dbReference type="Proteomes" id="UP001146793"/>
    </source>
</evidence>
<feature type="region of interest" description="Disordered" evidence="7">
    <location>
        <begin position="1"/>
        <end position="141"/>
    </location>
</feature>
<protein>
    <recommendedName>
        <fullName evidence="6">Clathrin light chain</fullName>
    </recommendedName>
</protein>
<evidence type="ECO:0000256" key="6">
    <source>
        <dbReference type="RuleBase" id="RU363137"/>
    </source>
</evidence>
<comment type="function">
    <text evidence="6">Clathrin is the major protein of the polyhedral coat of coated pits and vesicles.</text>
</comment>
<dbReference type="GO" id="GO:0016192">
    <property type="term" value="P:vesicle-mediated transport"/>
    <property type="evidence" value="ECO:0007669"/>
    <property type="project" value="InterPro"/>
</dbReference>
<dbReference type="InterPro" id="IPR000996">
    <property type="entry name" value="Clathrin_L-chain"/>
</dbReference>
<comment type="similarity">
    <text evidence="2 6">Belongs to the clathrin light chain family.</text>
</comment>
<keyword evidence="4 6" id="KW-0168">Coated pit</keyword>
<keyword evidence="5 6" id="KW-0968">Cytoplasmic vesicle</keyword>
<dbReference type="Proteomes" id="UP001146793">
    <property type="component" value="Unassembled WGS sequence"/>
</dbReference>
<comment type="subcellular location">
    <subcellularLocation>
        <location evidence="1 6">Cytoplasmic vesicle membrane</location>
        <topology evidence="1 6">Peripheral membrane protein</topology>
        <orientation evidence="1 6">Cytoplasmic side</orientation>
    </subcellularLocation>
    <subcellularLocation>
        <location evidence="6">Membrane</location>
        <location evidence="6">Coated pit</location>
        <topology evidence="6">Peripheral membrane protein</topology>
        <orientation evidence="6">Cytoplasmic side</orientation>
    </subcellularLocation>
    <text evidence="6">Cytoplasmic face of coated pits and vesicles.</text>
</comment>
<feature type="compositionally biased region" description="Polar residues" evidence="7">
    <location>
        <begin position="24"/>
        <end position="44"/>
    </location>
</feature>
<evidence type="ECO:0000256" key="7">
    <source>
        <dbReference type="SAM" id="MobiDB-lite"/>
    </source>
</evidence>
<gene>
    <name evidence="8" type="ORF">M0812_27685</name>
</gene>
<evidence type="ECO:0000256" key="2">
    <source>
        <dbReference type="ARBA" id="ARBA00005263"/>
    </source>
</evidence>
<proteinExistence type="inferred from homology"/>
<dbReference type="AlphaFoldDB" id="A0AAV7Y9G7"/>
<dbReference type="GO" id="GO:0005198">
    <property type="term" value="F:structural molecule activity"/>
    <property type="evidence" value="ECO:0007669"/>
    <property type="project" value="InterPro"/>
</dbReference>